<dbReference type="OrthoDB" id="9811849at2"/>
<dbReference type="AlphaFoldDB" id="A0A7U6GJR8"/>
<organism evidence="2 3">
    <name type="scientific">Thiolapillus brandeum</name>
    <dbReference type="NCBI Taxonomy" id="1076588"/>
    <lineage>
        <taxon>Bacteria</taxon>
        <taxon>Pseudomonadati</taxon>
        <taxon>Pseudomonadota</taxon>
        <taxon>Gammaproteobacteria</taxon>
        <taxon>Chromatiales</taxon>
        <taxon>Sedimenticolaceae</taxon>
        <taxon>Thiolapillus</taxon>
    </lineage>
</organism>
<dbReference type="Gene3D" id="3.40.250.10">
    <property type="entry name" value="Rhodanese-like domain"/>
    <property type="match status" value="1"/>
</dbReference>
<dbReference type="SMART" id="SM00450">
    <property type="entry name" value="RHOD"/>
    <property type="match status" value="1"/>
</dbReference>
<dbReference type="KEGG" id="tbn:TBH_C1997"/>
<proteinExistence type="predicted"/>
<dbReference type="InterPro" id="IPR001763">
    <property type="entry name" value="Rhodanese-like_dom"/>
</dbReference>
<feature type="domain" description="Rhodanese" evidence="1">
    <location>
        <begin position="33"/>
        <end position="120"/>
    </location>
</feature>
<reference evidence="2 3" key="1">
    <citation type="journal article" date="2014" name="PLoS ONE">
        <title>Physiological and genomic features of a novel sulfur-oxidizing gammaproteobacterium belonging to a previously uncultivated symbiotic lineage isolated from a hydrothermal vent.</title>
        <authorList>
            <person name="Nunoura T."/>
            <person name="Takaki Y."/>
            <person name="Kazama H."/>
            <person name="Kakuta J."/>
            <person name="Shimamura S."/>
            <person name="Makita H."/>
            <person name="Hirai M."/>
            <person name="Miyazaki M."/>
            <person name="Takai K."/>
        </authorList>
    </citation>
    <scope>NUCLEOTIDE SEQUENCE [LARGE SCALE GENOMIC DNA]</scope>
    <source>
        <strain evidence="2 3">Hiromi1</strain>
    </source>
</reference>
<dbReference type="EMBL" id="AP012273">
    <property type="protein sequence ID" value="BAO44912.1"/>
    <property type="molecule type" value="Genomic_DNA"/>
</dbReference>
<protein>
    <submittedName>
        <fullName evidence="2">Rhodanese domain protein</fullName>
    </submittedName>
</protein>
<dbReference type="InterPro" id="IPR036873">
    <property type="entry name" value="Rhodanese-like_dom_sf"/>
</dbReference>
<name>A0A7U6GJR8_9GAMM</name>
<evidence type="ECO:0000313" key="2">
    <source>
        <dbReference type="EMBL" id="BAO44912.1"/>
    </source>
</evidence>
<dbReference type="Pfam" id="PF00581">
    <property type="entry name" value="Rhodanese"/>
    <property type="match status" value="1"/>
</dbReference>
<dbReference type="PANTHER" id="PTHR43031">
    <property type="entry name" value="FAD-DEPENDENT OXIDOREDUCTASE"/>
    <property type="match status" value="1"/>
</dbReference>
<dbReference type="SUPFAM" id="SSF52821">
    <property type="entry name" value="Rhodanese/Cell cycle control phosphatase"/>
    <property type="match status" value="1"/>
</dbReference>
<keyword evidence="3" id="KW-1185">Reference proteome</keyword>
<dbReference type="Proteomes" id="UP000031631">
    <property type="component" value="Chromosome"/>
</dbReference>
<dbReference type="CDD" id="cd00158">
    <property type="entry name" value="RHOD"/>
    <property type="match status" value="1"/>
</dbReference>
<dbReference type="RefSeq" id="WP_041068159.1">
    <property type="nucleotide sequence ID" value="NZ_AP012273.1"/>
</dbReference>
<gene>
    <name evidence="2" type="ORF">TBH_C1997</name>
</gene>
<accession>A0A7U6GJR8</accession>
<dbReference type="PROSITE" id="PS50206">
    <property type="entry name" value="RHODANESE_3"/>
    <property type="match status" value="1"/>
</dbReference>
<dbReference type="PANTHER" id="PTHR43031:SF16">
    <property type="entry name" value="OXIDOREDUCTASE"/>
    <property type="match status" value="1"/>
</dbReference>
<sequence length="129" mass="15229">MTPIDFDQYLLTFDYDERVAMKIQLPEMLKLYRENKAQVIDIRFNEEYAAWQVGIGQHIPLNELPGRLDELDKDKTIVTMCPHYDRAEIARLYLTMKGYHSRYLTDGMLGIANHLRGDVARDYMELLEE</sequence>
<dbReference type="InterPro" id="IPR050229">
    <property type="entry name" value="GlpE_sulfurtransferase"/>
</dbReference>
<evidence type="ECO:0000259" key="1">
    <source>
        <dbReference type="PROSITE" id="PS50206"/>
    </source>
</evidence>
<evidence type="ECO:0000313" key="3">
    <source>
        <dbReference type="Proteomes" id="UP000031631"/>
    </source>
</evidence>